<dbReference type="Proteomes" id="UP001281614">
    <property type="component" value="Unassembled WGS sequence"/>
</dbReference>
<name>A0AAE0D099_COLKA</name>
<protein>
    <submittedName>
        <fullName evidence="5">Galactan -beta-galactosidase</fullName>
    </submittedName>
</protein>
<dbReference type="EMBL" id="VYYT01000488">
    <property type="protein sequence ID" value="KAK2733810.1"/>
    <property type="molecule type" value="Genomic_DNA"/>
</dbReference>
<feature type="compositionally biased region" description="Low complexity" evidence="4">
    <location>
        <begin position="128"/>
        <end position="138"/>
    </location>
</feature>
<dbReference type="PANTHER" id="PTHR22925:SF39">
    <property type="entry name" value="PUTATIVE (AFU_ORTHOLOGUE AFUA_5G14190)-RELATED"/>
    <property type="match status" value="1"/>
</dbReference>
<dbReference type="CDD" id="cd04081">
    <property type="entry name" value="CBM35_galactosidase-like"/>
    <property type="match status" value="1"/>
</dbReference>
<feature type="region of interest" description="Disordered" evidence="4">
    <location>
        <begin position="62"/>
        <end position="205"/>
    </location>
</feature>
<evidence type="ECO:0000256" key="3">
    <source>
        <dbReference type="ARBA" id="ARBA00023295"/>
    </source>
</evidence>
<comment type="similarity">
    <text evidence="1">Belongs to the glycosyl hydrolase 43 family.</text>
</comment>
<keyword evidence="2" id="KW-0378">Hydrolase</keyword>
<evidence type="ECO:0000256" key="4">
    <source>
        <dbReference type="SAM" id="MobiDB-lite"/>
    </source>
</evidence>
<evidence type="ECO:0000256" key="1">
    <source>
        <dbReference type="ARBA" id="ARBA00009865"/>
    </source>
</evidence>
<dbReference type="GO" id="GO:0005975">
    <property type="term" value="P:carbohydrate metabolic process"/>
    <property type="evidence" value="ECO:0007669"/>
    <property type="project" value="InterPro"/>
</dbReference>
<feature type="compositionally biased region" description="Low complexity" evidence="4">
    <location>
        <begin position="164"/>
        <end position="175"/>
    </location>
</feature>
<evidence type="ECO:0000313" key="6">
    <source>
        <dbReference type="Proteomes" id="UP001281614"/>
    </source>
</evidence>
<evidence type="ECO:0000256" key="2">
    <source>
        <dbReference type="ARBA" id="ARBA00022801"/>
    </source>
</evidence>
<proteinExistence type="inferred from homology"/>
<dbReference type="SUPFAM" id="SSF75005">
    <property type="entry name" value="Arabinanase/levansucrase/invertase"/>
    <property type="match status" value="1"/>
</dbReference>
<keyword evidence="3" id="KW-0326">Glycosidase</keyword>
<dbReference type="InterPro" id="IPR023296">
    <property type="entry name" value="Glyco_hydro_beta-prop_sf"/>
</dbReference>
<dbReference type="InterPro" id="IPR006710">
    <property type="entry name" value="Glyco_hydro_43"/>
</dbReference>
<evidence type="ECO:0000313" key="5">
    <source>
        <dbReference type="EMBL" id="KAK2733810.1"/>
    </source>
</evidence>
<reference evidence="5" key="1">
    <citation type="submission" date="2023-02" db="EMBL/GenBank/DDBJ databases">
        <title>Colletotrichum kahawae CIFC_Que2 genome sequencing and assembly.</title>
        <authorList>
            <person name="Baroncelli R."/>
        </authorList>
    </citation>
    <scope>NUCLEOTIDE SEQUENCE</scope>
    <source>
        <strain evidence="5">CIFC_Que2</strain>
    </source>
</reference>
<dbReference type="AlphaFoldDB" id="A0AAE0D099"/>
<dbReference type="PANTHER" id="PTHR22925">
    <property type="entry name" value="GLYCOSYL HYDROLASE 43 FAMILY MEMBER"/>
    <property type="match status" value="1"/>
</dbReference>
<dbReference type="Gene3D" id="2.115.10.20">
    <property type="entry name" value="Glycosyl hydrolase domain, family 43"/>
    <property type="match status" value="1"/>
</dbReference>
<keyword evidence="6" id="KW-1185">Reference proteome</keyword>
<feature type="compositionally biased region" description="Low complexity" evidence="4">
    <location>
        <begin position="75"/>
        <end position="88"/>
    </location>
</feature>
<gene>
    <name evidence="5" type="ORF">CKAH01_08224</name>
</gene>
<dbReference type="GO" id="GO:0004553">
    <property type="term" value="F:hydrolase activity, hydrolyzing O-glycosyl compounds"/>
    <property type="evidence" value="ECO:0007669"/>
    <property type="project" value="InterPro"/>
</dbReference>
<sequence>MISALLSPRAHPKRLTTRVPFAHGFSLPIDPFGSGAPVDQRNIHHSDISLVHLVSAVPANKVNKVNPAGPTAAKPPNSSLRSSSSPSPHRNDINPRRTPAPKGHRFQGAGQKDATLQTLKPRTPSPTSPASTRFPRTTAPNPHQRENSPAFVQLGIPSHDNPLSADSQAAHAASQWPGTESSVLGPMPAGPSRPHRKKPWSQYKSSDVAFEDPIPRRISSESHASSQSASQACLDHHVLKMALTKLFSTGLLLASLASAKWIVPGGRWRDTEGNLVNAHAGGVTIDRDTGKFFWFGEYKVQGQEEGGGVSVYSSADLATWEFHGKALEPIDGHPYIDSDMIIQRPKVVYSEPTGEYHMWWHADNSTYGLLLQGLATSPNISGPYTFVDATAPLGNWSQDFGIFTDYKDGRSYALYSNGDRREGRDVYLSSFNDELTNVTDVVHRFDKYDLEAPTIIQTDSSYYALMSHKTGYRPNNVVAFRADSLAGPWSQPFFVSDSYTRTYNSQSGFSLRINGSEVTTYLYLGDQWDSNSLWESRYIWLPLSVDDEKKSVHVEWHDIYDLDVKTGVVTPIEGTTYTAHDSATVSGNAFKQEANFASGGTIVTGIYGNDSKVTFEGIEGAGEPQWVSFYYQNTDDMGFGDQPGGTPDRIGGSWQLRRIASVIVNGNEQQVESLYQRDTHKGIILSTPLNLTLDKGSNNTISIGGLWNGFDFKGADIDRIVVYSPEKK</sequence>
<dbReference type="CDD" id="cd18821">
    <property type="entry name" value="GH43_Pc3Gal43A-like"/>
    <property type="match status" value="1"/>
</dbReference>
<comment type="caution">
    <text evidence="5">The sequence shown here is derived from an EMBL/GenBank/DDBJ whole genome shotgun (WGS) entry which is preliminary data.</text>
</comment>
<dbReference type="Gene3D" id="2.60.120.260">
    <property type="entry name" value="Galactose-binding domain-like"/>
    <property type="match status" value="1"/>
</dbReference>
<dbReference type="Pfam" id="PF04616">
    <property type="entry name" value="Glyco_hydro_43"/>
    <property type="match status" value="1"/>
</dbReference>
<organism evidence="5 6">
    <name type="scientific">Colletotrichum kahawae</name>
    <name type="common">Coffee berry disease fungus</name>
    <dbReference type="NCBI Taxonomy" id="34407"/>
    <lineage>
        <taxon>Eukaryota</taxon>
        <taxon>Fungi</taxon>
        <taxon>Dikarya</taxon>
        <taxon>Ascomycota</taxon>
        <taxon>Pezizomycotina</taxon>
        <taxon>Sordariomycetes</taxon>
        <taxon>Hypocreomycetidae</taxon>
        <taxon>Glomerellales</taxon>
        <taxon>Glomerellaceae</taxon>
        <taxon>Colletotrichum</taxon>
        <taxon>Colletotrichum gloeosporioides species complex</taxon>
    </lineage>
</organism>
<accession>A0AAE0D099</accession>